<evidence type="ECO:0000256" key="5">
    <source>
        <dbReference type="ARBA" id="ARBA00022833"/>
    </source>
</evidence>
<sequence>MTGPAPRTAVLISSGGMDSAVTAYDLADQGTALILLSFNYGQRQVKELAYAARTATRLGAAHHTVDLKSVGTLLTGSALTDTSVSVPDGHYSDTTMASTVVPNRNAIMLNIAAAVAISAKADAIGFGAHAGDHTIYPDCRPLFFDKVTQSIEAGNEGLLVPGFRVLAPFLHLTKADIARRGAELKVPFEETWSCYKGGELHCGVCGTCVERREAFTLAGVVDPTAYEALSGEVGR</sequence>
<dbReference type="Pfam" id="PF06508">
    <property type="entry name" value="QueC"/>
    <property type="match status" value="1"/>
</dbReference>
<dbReference type="Gene3D" id="3.40.50.620">
    <property type="entry name" value="HUPs"/>
    <property type="match status" value="1"/>
</dbReference>
<keyword evidence="2 10" id="KW-0436">Ligase</keyword>
<keyword evidence="5 10" id="KW-0862">Zinc</keyword>
<dbReference type="InterPro" id="IPR014729">
    <property type="entry name" value="Rossmann-like_a/b/a_fold"/>
</dbReference>
<evidence type="ECO:0000256" key="6">
    <source>
        <dbReference type="ARBA" id="ARBA00022840"/>
    </source>
</evidence>
<dbReference type="HAMAP" id="MF_01633">
    <property type="entry name" value="QueC"/>
    <property type="match status" value="1"/>
</dbReference>
<evidence type="ECO:0000256" key="1">
    <source>
        <dbReference type="ARBA" id="ARBA00005061"/>
    </source>
</evidence>
<keyword evidence="12" id="KW-1185">Reference proteome</keyword>
<dbReference type="PANTHER" id="PTHR42914:SF1">
    <property type="entry name" value="7-CYANO-7-DEAZAGUANINE SYNTHASE"/>
    <property type="match status" value="1"/>
</dbReference>
<dbReference type="SUPFAM" id="SSF52402">
    <property type="entry name" value="Adenine nucleotide alpha hydrolases-like"/>
    <property type="match status" value="1"/>
</dbReference>
<comment type="similarity">
    <text evidence="7 10">Belongs to the QueC family.</text>
</comment>
<keyword evidence="11" id="KW-0614">Plasmid</keyword>
<keyword evidence="3 10" id="KW-0479">Metal-binding</keyword>
<keyword evidence="10" id="KW-0671">Queuosine biosynthesis</keyword>
<dbReference type="Proteomes" id="UP000664109">
    <property type="component" value="Unassembled WGS sequence"/>
</dbReference>
<evidence type="ECO:0000256" key="8">
    <source>
        <dbReference type="ARBA" id="ARBA00039149"/>
    </source>
</evidence>
<feature type="binding site" evidence="10">
    <location>
        <begin position="13"/>
        <end position="23"/>
    </location>
    <ligand>
        <name>ATP</name>
        <dbReference type="ChEBI" id="CHEBI:30616"/>
    </ligand>
</feature>
<feature type="binding site" evidence="10">
    <location>
        <position position="205"/>
    </location>
    <ligand>
        <name>Zn(2+)</name>
        <dbReference type="ChEBI" id="CHEBI:29105"/>
    </ligand>
</feature>
<evidence type="ECO:0000256" key="3">
    <source>
        <dbReference type="ARBA" id="ARBA00022723"/>
    </source>
</evidence>
<reference evidence="11 12" key="1">
    <citation type="journal article" date="2016" name="Arch. Microbiol.">
        <title>Streptomyces zhihengii sp. nov., isolated from rhizospheric soil of Psammosilene tunicoides.</title>
        <authorList>
            <person name="Huang M.J."/>
            <person name="Fei J.J."/>
            <person name="Salam N."/>
            <person name="Kim C.J."/>
            <person name="Hozzein W.N."/>
            <person name="Xiao M."/>
            <person name="Huang H.Q."/>
            <person name="Li W.J."/>
        </authorList>
    </citation>
    <scope>NUCLEOTIDE SEQUENCE [LARGE SCALE GENOMIC DNA]</scope>
    <source>
        <strain evidence="11 12">YIM T102</strain>
    </source>
</reference>
<evidence type="ECO:0000256" key="7">
    <source>
        <dbReference type="ARBA" id="ARBA00037993"/>
    </source>
</evidence>
<evidence type="ECO:0000313" key="11">
    <source>
        <dbReference type="EMBL" id="MBM9624711.1"/>
    </source>
</evidence>
<evidence type="ECO:0000313" key="12">
    <source>
        <dbReference type="Proteomes" id="UP000664109"/>
    </source>
</evidence>
<dbReference type="CDD" id="cd01995">
    <property type="entry name" value="QueC-like"/>
    <property type="match status" value="1"/>
</dbReference>
<organism evidence="11 12">
    <name type="scientific">Streptomyces zhihengii</name>
    <dbReference type="NCBI Taxonomy" id="1818004"/>
    <lineage>
        <taxon>Bacteria</taxon>
        <taxon>Bacillati</taxon>
        <taxon>Actinomycetota</taxon>
        <taxon>Actinomycetes</taxon>
        <taxon>Kitasatosporales</taxon>
        <taxon>Streptomycetaceae</taxon>
        <taxon>Streptomyces</taxon>
    </lineage>
</organism>
<proteinExistence type="inferred from homology"/>
<dbReference type="PANTHER" id="PTHR42914">
    <property type="entry name" value="7-CYANO-7-DEAZAGUANINE SYNTHASE"/>
    <property type="match status" value="1"/>
</dbReference>
<keyword evidence="6 10" id="KW-0067">ATP-binding</keyword>
<feature type="binding site" evidence="10">
    <location>
        <position position="194"/>
    </location>
    <ligand>
        <name>Zn(2+)</name>
        <dbReference type="ChEBI" id="CHEBI:29105"/>
    </ligand>
</feature>
<feature type="binding site" evidence="10">
    <location>
        <position position="208"/>
    </location>
    <ligand>
        <name>Zn(2+)</name>
        <dbReference type="ChEBI" id="CHEBI:29105"/>
    </ligand>
</feature>
<evidence type="ECO:0000256" key="9">
    <source>
        <dbReference type="ARBA" id="ARBA00047890"/>
    </source>
</evidence>
<keyword evidence="4 10" id="KW-0547">Nucleotide-binding</keyword>
<dbReference type="EC" id="6.3.4.20" evidence="8 10"/>
<comment type="caution">
    <text evidence="11">The sequence shown here is derived from an EMBL/GenBank/DDBJ whole genome shotgun (WGS) entry which is preliminary data.</text>
</comment>
<evidence type="ECO:0000256" key="4">
    <source>
        <dbReference type="ARBA" id="ARBA00022741"/>
    </source>
</evidence>
<name>A0ABS2V4E7_9ACTN</name>
<dbReference type="PIRSF" id="PIRSF006293">
    <property type="entry name" value="ExsB"/>
    <property type="match status" value="1"/>
</dbReference>
<evidence type="ECO:0000256" key="10">
    <source>
        <dbReference type="HAMAP-Rule" id="MF_01633"/>
    </source>
</evidence>
<comment type="pathway">
    <text evidence="1 10">Purine metabolism; 7-cyano-7-deazaguanine biosynthesis.</text>
</comment>
<evidence type="ECO:0000256" key="2">
    <source>
        <dbReference type="ARBA" id="ARBA00022598"/>
    </source>
</evidence>
<dbReference type="RefSeq" id="WP_205378856.1">
    <property type="nucleotide sequence ID" value="NZ_JAFEJA010000003.1"/>
</dbReference>
<dbReference type="InterPro" id="IPR018317">
    <property type="entry name" value="QueC"/>
</dbReference>
<gene>
    <name evidence="10 11" type="primary">queC</name>
    <name evidence="11" type="ORF">JE024_40005</name>
</gene>
<feature type="binding site" evidence="10">
    <location>
        <position position="202"/>
    </location>
    <ligand>
        <name>Zn(2+)</name>
        <dbReference type="ChEBI" id="CHEBI:29105"/>
    </ligand>
</feature>
<comment type="catalytic activity">
    <reaction evidence="9 10">
        <text>7-carboxy-7-carbaguanine + NH4(+) + 2 ATP = 7-cyano-7-carbaguanine + 2 AMP + 2 diphosphate + 2 H(+)</text>
        <dbReference type="Rhea" id="RHEA:27982"/>
        <dbReference type="ChEBI" id="CHEBI:15378"/>
        <dbReference type="ChEBI" id="CHEBI:28938"/>
        <dbReference type="ChEBI" id="CHEBI:30616"/>
        <dbReference type="ChEBI" id="CHEBI:33019"/>
        <dbReference type="ChEBI" id="CHEBI:45075"/>
        <dbReference type="ChEBI" id="CHEBI:61036"/>
        <dbReference type="ChEBI" id="CHEBI:456215"/>
        <dbReference type="EC" id="6.3.4.20"/>
    </reaction>
</comment>
<comment type="function">
    <text evidence="10">Catalyzes the ATP-dependent conversion of 7-carboxy-7-deazaguanine (CDG) to 7-cyano-7-deazaguanine (preQ(0)).</text>
</comment>
<protein>
    <recommendedName>
        <fullName evidence="8 10">7-cyano-7-deazaguanine synthase</fullName>
        <ecNumber evidence="8 10">6.3.4.20</ecNumber>
    </recommendedName>
    <alternativeName>
        <fullName evidence="10">7-cyano-7-carbaguanine synthase</fullName>
    </alternativeName>
    <alternativeName>
        <fullName evidence="10">PreQ(0) synthase</fullName>
    </alternativeName>
    <alternativeName>
        <fullName evidence="10">Queuosine biosynthesis protein QueC</fullName>
    </alternativeName>
</protein>
<dbReference type="EMBL" id="JAFEJA010000003">
    <property type="protein sequence ID" value="MBM9624711.1"/>
    <property type="molecule type" value="Genomic_DNA"/>
</dbReference>
<accession>A0ABS2V4E7</accession>
<comment type="cofactor">
    <cofactor evidence="10">
        <name>Zn(2+)</name>
        <dbReference type="ChEBI" id="CHEBI:29105"/>
    </cofactor>
    <text evidence="10">Binds 1 zinc ion per subunit.</text>
</comment>
<geneLocation type="plasmid" evidence="11">
    <name>unnamed1</name>
</geneLocation>
<dbReference type="NCBIfam" id="TIGR00364">
    <property type="entry name" value="7-cyano-7-deazaguanine synthase QueC"/>
    <property type="match status" value="1"/>
</dbReference>